<comment type="caution">
    <text evidence="1">The sequence shown here is derived from an EMBL/GenBank/DDBJ whole genome shotgun (WGS) entry which is preliminary data.</text>
</comment>
<reference evidence="1 2" key="1">
    <citation type="submission" date="2019-12" db="EMBL/GenBank/DDBJ databases">
        <title>Mucilaginibacter sp. HMF7410 genome sequencing and assembly.</title>
        <authorList>
            <person name="Kang H."/>
            <person name="Cha I."/>
            <person name="Kim H."/>
            <person name="Joh K."/>
        </authorList>
    </citation>
    <scope>NUCLEOTIDE SEQUENCE [LARGE SCALE GENOMIC DNA]</scope>
    <source>
        <strain evidence="1 2">HMF7410</strain>
    </source>
</reference>
<protein>
    <submittedName>
        <fullName evidence="1">Uncharacterized protein</fullName>
    </submittedName>
</protein>
<keyword evidence="2" id="KW-1185">Reference proteome</keyword>
<dbReference type="AlphaFoldDB" id="A0A7K1T1T1"/>
<gene>
    <name evidence="1" type="ORF">GO621_18505</name>
</gene>
<dbReference type="EMBL" id="WPIK01000035">
    <property type="protein sequence ID" value="MVN23515.1"/>
    <property type="molecule type" value="Genomic_DNA"/>
</dbReference>
<name>A0A7K1T1T1_9SPHI</name>
<evidence type="ECO:0000313" key="2">
    <source>
        <dbReference type="Proteomes" id="UP000462014"/>
    </source>
</evidence>
<evidence type="ECO:0000313" key="1">
    <source>
        <dbReference type="EMBL" id="MVN23515.1"/>
    </source>
</evidence>
<proteinExistence type="predicted"/>
<accession>A0A7K1T1T1</accession>
<organism evidence="1 2">
    <name type="scientific">Mucilaginibacter arboris</name>
    <dbReference type="NCBI Taxonomy" id="2682090"/>
    <lineage>
        <taxon>Bacteria</taxon>
        <taxon>Pseudomonadati</taxon>
        <taxon>Bacteroidota</taxon>
        <taxon>Sphingobacteriia</taxon>
        <taxon>Sphingobacteriales</taxon>
        <taxon>Sphingobacteriaceae</taxon>
        <taxon>Mucilaginibacter</taxon>
    </lineage>
</organism>
<sequence>MLLSKYKFSAGLDRPINSCGYPKEIQVLKDYIDEKKGNIVLINESELIFKGGYSPWRGNICKFIKEGKFNIREKNQKLFLEYRIQIDKLIIYIRLFGIGLGIFLDWKVSVPFVWVGGMNWILAIIRNNSMVDNIAGEINQLLKNKK</sequence>
<dbReference type="Proteomes" id="UP000462014">
    <property type="component" value="Unassembled WGS sequence"/>
</dbReference>
<dbReference type="RefSeq" id="WP_157569852.1">
    <property type="nucleotide sequence ID" value="NZ_WPIK01000035.1"/>
</dbReference>